<name>A0A0C2N4V5_THEKT</name>
<proteinExistence type="predicted"/>
<accession>A0A0C2N4V5</accession>
<dbReference type="Proteomes" id="UP000031668">
    <property type="component" value="Unassembled WGS sequence"/>
</dbReference>
<sequence length="127" mass="15022">MFVFQAFSLRYHTQILAGRCYFNAGLYSSLGLQSIIVISRERGPGPVIARSYVYHTILKIPEKSTKLQKIHMYQLIMSTDFWFHLYLFPHLDYFDGDSRGMYMNLRMGHKIFTQFFSLIDRNCPPEH</sequence>
<dbReference type="EMBL" id="JWZT01002668">
    <property type="protein sequence ID" value="KII68932.1"/>
    <property type="molecule type" value="Genomic_DNA"/>
</dbReference>
<dbReference type="AlphaFoldDB" id="A0A0C2N4V5"/>
<keyword evidence="2" id="KW-1185">Reference proteome</keyword>
<evidence type="ECO:0000313" key="1">
    <source>
        <dbReference type="EMBL" id="KII68932.1"/>
    </source>
</evidence>
<gene>
    <name evidence="1" type="ORF">RF11_03842</name>
</gene>
<comment type="caution">
    <text evidence="1">The sequence shown here is derived from an EMBL/GenBank/DDBJ whole genome shotgun (WGS) entry which is preliminary data.</text>
</comment>
<protein>
    <submittedName>
        <fullName evidence="1">Uncharacterized protein</fullName>
    </submittedName>
</protein>
<organism evidence="1 2">
    <name type="scientific">Thelohanellus kitauei</name>
    <name type="common">Myxosporean</name>
    <dbReference type="NCBI Taxonomy" id="669202"/>
    <lineage>
        <taxon>Eukaryota</taxon>
        <taxon>Metazoa</taxon>
        <taxon>Cnidaria</taxon>
        <taxon>Myxozoa</taxon>
        <taxon>Myxosporea</taxon>
        <taxon>Bivalvulida</taxon>
        <taxon>Platysporina</taxon>
        <taxon>Myxobolidae</taxon>
        <taxon>Thelohanellus</taxon>
    </lineage>
</organism>
<evidence type="ECO:0000313" key="2">
    <source>
        <dbReference type="Proteomes" id="UP000031668"/>
    </source>
</evidence>
<reference evidence="1 2" key="1">
    <citation type="journal article" date="2014" name="Genome Biol. Evol.">
        <title>The genome of the myxosporean Thelohanellus kitauei shows adaptations to nutrient acquisition within its fish host.</title>
        <authorList>
            <person name="Yang Y."/>
            <person name="Xiong J."/>
            <person name="Zhou Z."/>
            <person name="Huo F."/>
            <person name="Miao W."/>
            <person name="Ran C."/>
            <person name="Liu Y."/>
            <person name="Zhang J."/>
            <person name="Feng J."/>
            <person name="Wang M."/>
            <person name="Wang M."/>
            <person name="Wang L."/>
            <person name="Yao B."/>
        </authorList>
    </citation>
    <scope>NUCLEOTIDE SEQUENCE [LARGE SCALE GENOMIC DNA]</scope>
    <source>
        <strain evidence="1">Wuqing</strain>
    </source>
</reference>